<comment type="caution">
    <text evidence="2">The sequence shown here is derived from an EMBL/GenBank/DDBJ whole genome shotgun (WGS) entry which is preliminary data.</text>
</comment>
<comment type="similarity">
    <text evidence="1">Belongs to the PPR family. P subfamily.</text>
</comment>
<dbReference type="GO" id="GO:0005739">
    <property type="term" value="C:mitochondrion"/>
    <property type="evidence" value="ECO:0007669"/>
    <property type="project" value="TreeGrafter"/>
</dbReference>
<dbReference type="EMBL" id="PKPP01007069">
    <property type="protein sequence ID" value="PWA54453.1"/>
    <property type="molecule type" value="Genomic_DNA"/>
</dbReference>
<evidence type="ECO:0000313" key="2">
    <source>
        <dbReference type="EMBL" id="PWA54453.1"/>
    </source>
</evidence>
<dbReference type="STRING" id="35608.A0A2U1LZN0"/>
<dbReference type="PANTHER" id="PTHR45717:SF15">
    <property type="entry name" value="AGL218WP"/>
    <property type="match status" value="1"/>
</dbReference>
<dbReference type="PANTHER" id="PTHR45717">
    <property type="entry name" value="OS12G0527900 PROTEIN"/>
    <property type="match status" value="1"/>
</dbReference>
<organism evidence="2 3">
    <name type="scientific">Artemisia annua</name>
    <name type="common">Sweet wormwood</name>
    <dbReference type="NCBI Taxonomy" id="35608"/>
    <lineage>
        <taxon>Eukaryota</taxon>
        <taxon>Viridiplantae</taxon>
        <taxon>Streptophyta</taxon>
        <taxon>Embryophyta</taxon>
        <taxon>Tracheophyta</taxon>
        <taxon>Spermatophyta</taxon>
        <taxon>Magnoliopsida</taxon>
        <taxon>eudicotyledons</taxon>
        <taxon>Gunneridae</taxon>
        <taxon>Pentapetalae</taxon>
        <taxon>asterids</taxon>
        <taxon>campanulids</taxon>
        <taxon>Asterales</taxon>
        <taxon>Asteraceae</taxon>
        <taxon>Asteroideae</taxon>
        <taxon>Anthemideae</taxon>
        <taxon>Artemisiinae</taxon>
        <taxon>Artemisia</taxon>
    </lineage>
</organism>
<dbReference type="Proteomes" id="UP000245207">
    <property type="component" value="Unassembled WGS sequence"/>
</dbReference>
<evidence type="ECO:0000313" key="3">
    <source>
        <dbReference type="Proteomes" id="UP000245207"/>
    </source>
</evidence>
<protein>
    <submittedName>
        <fullName evidence="2">Pentatricopeptide repeat-containing protein</fullName>
    </submittedName>
</protein>
<dbReference type="AlphaFoldDB" id="A0A2U1LZN0"/>
<dbReference type="OrthoDB" id="739241at2759"/>
<gene>
    <name evidence="2" type="ORF">CTI12_AA435160</name>
</gene>
<proteinExistence type="inferred from homology"/>
<name>A0A2U1LZN0_ARTAN</name>
<accession>A0A2U1LZN0</accession>
<keyword evidence="3" id="KW-1185">Reference proteome</keyword>
<sequence length="133" mass="15174">MLRHIVSDPIYRAKTKGRSKHAENFIEKIPESFKGELICRTLLANCVQVVHTTKAVQLLNIMEQENMKPSHFTYRMLIDIKDQSNDLEVMEQKTMKHGAGFQDTRDNLHVIGVDGSVTLDKCYLLSRDETGGL</sequence>
<evidence type="ECO:0000256" key="1">
    <source>
        <dbReference type="ARBA" id="ARBA00007626"/>
    </source>
</evidence>
<reference evidence="2 3" key="1">
    <citation type="journal article" date="2018" name="Mol. Plant">
        <title>The genome of Artemisia annua provides insight into the evolution of Asteraceae family and artemisinin biosynthesis.</title>
        <authorList>
            <person name="Shen Q."/>
            <person name="Zhang L."/>
            <person name="Liao Z."/>
            <person name="Wang S."/>
            <person name="Yan T."/>
            <person name="Shi P."/>
            <person name="Liu M."/>
            <person name="Fu X."/>
            <person name="Pan Q."/>
            <person name="Wang Y."/>
            <person name="Lv Z."/>
            <person name="Lu X."/>
            <person name="Zhang F."/>
            <person name="Jiang W."/>
            <person name="Ma Y."/>
            <person name="Chen M."/>
            <person name="Hao X."/>
            <person name="Li L."/>
            <person name="Tang Y."/>
            <person name="Lv G."/>
            <person name="Zhou Y."/>
            <person name="Sun X."/>
            <person name="Brodelius P.E."/>
            <person name="Rose J.K.C."/>
            <person name="Tang K."/>
        </authorList>
    </citation>
    <scope>NUCLEOTIDE SEQUENCE [LARGE SCALE GENOMIC DNA]</scope>
    <source>
        <strain evidence="3">cv. Huhao1</strain>
        <tissue evidence="2">Leaf</tissue>
    </source>
</reference>